<evidence type="ECO:0000256" key="1">
    <source>
        <dbReference type="ARBA" id="ARBA00009745"/>
    </source>
</evidence>
<keyword evidence="3" id="KW-1185">Reference proteome</keyword>
<dbReference type="SUPFAM" id="SSF48371">
    <property type="entry name" value="ARM repeat"/>
    <property type="match status" value="1"/>
</dbReference>
<comment type="similarity">
    <text evidence="1">Belongs to the phosphatase 2A regulatory subunit B56 family.</text>
</comment>
<dbReference type="InterPro" id="IPR016024">
    <property type="entry name" value="ARM-type_fold"/>
</dbReference>
<feature type="non-terminal residue" evidence="2">
    <location>
        <position position="56"/>
    </location>
</feature>
<protein>
    <submittedName>
        <fullName evidence="2">Uncharacterized protein</fullName>
    </submittedName>
</protein>
<gene>
    <name evidence="2" type="ORF">chiPu_0028536</name>
</gene>
<name>A0A401TNX2_CHIPU</name>
<dbReference type="OrthoDB" id="10264446at2759"/>
<dbReference type="InterPro" id="IPR011989">
    <property type="entry name" value="ARM-like"/>
</dbReference>
<proteinExistence type="inferred from homology"/>
<organism evidence="2 3">
    <name type="scientific">Chiloscyllium punctatum</name>
    <name type="common">Brownbanded bambooshark</name>
    <name type="synonym">Hemiscyllium punctatum</name>
    <dbReference type="NCBI Taxonomy" id="137246"/>
    <lineage>
        <taxon>Eukaryota</taxon>
        <taxon>Metazoa</taxon>
        <taxon>Chordata</taxon>
        <taxon>Craniata</taxon>
        <taxon>Vertebrata</taxon>
        <taxon>Chondrichthyes</taxon>
        <taxon>Elasmobranchii</taxon>
        <taxon>Galeomorphii</taxon>
        <taxon>Galeoidea</taxon>
        <taxon>Orectolobiformes</taxon>
        <taxon>Hemiscylliidae</taxon>
        <taxon>Chiloscyllium</taxon>
    </lineage>
</organism>
<accession>A0A401TNX2</accession>
<dbReference type="AlphaFoldDB" id="A0A401TNX2"/>
<evidence type="ECO:0000313" key="3">
    <source>
        <dbReference type="Proteomes" id="UP000287033"/>
    </source>
</evidence>
<sequence>FIYESEHFNGVAELLEILGSIINGFALPLKAEHKQFLLRVLIPLHTARTLSLFHAQ</sequence>
<dbReference type="GO" id="GO:0005634">
    <property type="term" value="C:nucleus"/>
    <property type="evidence" value="ECO:0007669"/>
    <property type="project" value="TreeGrafter"/>
</dbReference>
<dbReference type="EMBL" id="BEZZ01133811">
    <property type="protein sequence ID" value="GCC44334.1"/>
    <property type="molecule type" value="Genomic_DNA"/>
</dbReference>
<dbReference type="GO" id="GO:0000159">
    <property type="term" value="C:protein phosphatase type 2A complex"/>
    <property type="evidence" value="ECO:0007669"/>
    <property type="project" value="InterPro"/>
</dbReference>
<dbReference type="GO" id="GO:0072542">
    <property type="term" value="F:protein phosphatase activator activity"/>
    <property type="evidence" value="ECO:0007669"/>
    <property type="project" value="TreeGrafter"/>
</dbReference>
<dbReference type="GO" id="GO:0005829">
    <property type="term" value="C:cytosol"/>
    <property type="evidence" value="ECO:0007669"/>
    <property type="project" value="TreeGrafter"/>
</dbReference>
<dbReference type="PANTHER" id="PTHR10257">
    <property type="entry name" value="SERINE/THREONINE PROTEIN PHOSPHATASE 2A PP2A REGULATORY SUBUNIT B"/>
    <property type="match status" value="1"/>
</dbReference>
<comment type="caution">
    <text evidence="2">The sequence shown here is derived from an EMBL/GenBank/DDBJ whole genome shotgun (WGS) entry which is preliminary data.</text>
</comment>
<dbReference type="Proteomes" id="UP000287033">
    <property type="component" value="Unassembled WGS sequence"/>
</dbReference>
<dbReference type="Gene3D" id="1.25.10.10">
    <property type="entry name" value="Leucine-rich Repeat Variant"/>
    <property type="match status" value="1"/>
</dbReference>
<dbReference type="STRING" id="137246.A0A401TNX2"/>
<dbReference type="GO" id="GO:0007165">
    <property type="term" value="P:signal transduction"/>
    <property type="evidence" value="ECO:0007669"/>
    <property type="project" value="InterPro"/>
</dbReference>
<dbReference type="Pfam" id="PF01603">
    <property type="entry name" value="B56"/>
    <property type="match status" value="1"/>
</dbReference>
<reference evidence="2 3" key="1">
    <citation type="journal article" date="2018" name="Nat. Ecol. Evol.">
        <title>Shark genomes provide insights into elasmobranch evolution and the origin of vertebrates.</title>
        <authorList>
            <person name="Hara Y"/>
            <person name="Yamaguchi K"/>
            <person name="Onimaru K"/>
            <person name="Kadota M"/>
            <person name="Koyanagi M"/>
            <person name="Keeley SD"/>
            <person name="Tatsumi K"/>
            <person name="Tanaka K"/>
            <person name="Motone F"/>
            <person name="Kageyama Y"/>
            <person name="Nozu R"/>
            <person name="Adachi N"/>
            <person name="Nishimura O"/>
            <person name="Nakagawa R"/>
            <person name="Tanegashima C"/>
            <person name="Kiyatake I"/>
            <person name="Matsumoto R"/>
            <person name="Murakumo K"/>
            <person name="Nishida K"/>
            <person name="Terakita A"/>
            <person name="Kuratani S"/>
            <person name="Sato K"/>
            <person name="Hyodo S Kuraku.S."/>
        </authorList>
    </citation>
    <scope>NUCLEOTIDE SEQUENCE [LARGE SCALE GENOMIC DNA]</scope>
</reference>
<dbReference type="InterPro" id="IPR002554">
    <property type="entry name" value="PP2A_B56"/>
</dbReference>
<evidence type="ECO:0000313" key="2">
    <source>
        <dbReference type="EMBL" id="GCC44334.1"/>
    </source>
</evidence>
<feature type="non-terminal residue" evidence="2">
    <location>
        <position position="1"/>
    </location>
</feature>
<dbReference type="PANTHER" id="PTHR10257:SF5">
    <property type="entry name" value="WIDERBORST, ISOFORM H"/>
    <property type="match status" value="1"/>
</dbReference>